<keyword evidence="2" id="KW-1185">Reference proteome</keyword>
<dbReference type="Proteomes" id="UP000249057">
    <property type="component" value="Unassembled WGS sequence"/>
</dbReference>
<reference evidence="1" key="1">
    <citation type="submission" date="2018-02" db="EMBL/GenBank/DDBJ databases">
        <title>The genomes of Aspergillus section Nigri reveals drivers in fungal speciation.</title>
        <authorList>
            <consortium name="DOE Joint Genome Institute"/>
            <person name="Vesth T.C."/>
            <person name="Nybo J."/>
            <person name="Theobald S."/>
            <person name="Brandl J."/>
            <person name="Frisvad J.C."/>
            <person name="Nielsen K.F."/>
            <person name="Lyhne E.K."/>
            <person name="Kogle M.E."/>
            <person name="Kuo A."/>
            <person name="Riley R."/>
            <person name="Clum A."/>
            <person name="Nolan M."/>
            <person name="Lipzen A."/>
            <person name="Salamov A."/>
            <person name="Henrissat B."/>
            <person name="Wiebenga A."/>
            <person name="De vries R.P."/>
            <person name="Grigoriev I.V."/>
            <person name="Mortensen U.H."/>
            <person name="Andersen M.R."/>
            <person name="Baker S.E."/>
        </authorList>
    </citation>
    <scope>NUCLEOTIDE SEQUENCE</scope>
    <source>
        <strain evidence="1">CBS 621.78</strain>
    </source>
</reference>
<protein>
    <submittedName>
        <fullName evidence="1">Uncharacterized protein</fullName>
    </submittedName>
</protein>
<evidence type="ECO:0000313" key="2">
    <source>
        <dbReference type="Proteomes" id="UP000249057"/>
    </source>
</evidence>
<sequence length="59" mass="6882">MCNYVQNYYIYTACYSPNSHFLRTEMEGIKDNSSRCGKAPHERFIIVPEKCTLCIKEGK</sequence>
<organism evidence="1 2">
    <name type="scientific">Aspergillus brunneoviolaceus CBS 621.78</name>
    <dbReference type="NCBI Taxonomy" id="1450534"/>
    <lineage>
        <taxon>Eukaryota</taxon>
        <taxon>Fungi</taxon>
        <taxon>Dikarya</taxon>
        <taxon>Ascomycota</taxon>
        <taxon>Pezizomycotina</taxon>
        <taxon>Eurotiomycetes</taxon>
        <taxon>Eurotiomycetidae</taxon>
        <taxon>Eurotiales</taxon>
        <taxon>Aspergillaceae</taxon>
        <taxon>Aspergillus</taxon>
        <taxon>Aspergillus subgen. Circumdati</taxon>
    </lineage>
</organism>
<proteinExistence type="predicted"/>
<accession>A0ACD1FWD5</accession>
<name>A0ACD1FWD5_9EURO</name>
<dbReference type="EMBL" id="KZ825390">
    <property type="protein sequence ID" value="RAH41287.1"/>
    <property type="molecule type" value="Genomic_DNA"/>
</dbReference>
<evidence type="ECO:0000313" key="1">
    <source>
        <dbReference type="EMBL" id="RAH41287.1"/>
    </source>
</evidence>
<gene>
    <name evidence="1" type="ORF">BO95DRAFT_447085</name>
</gene>